<dbReference type="EMBL" id="FXTN01000013">
    <property type="protein sequence ID" value="SMO96899.1"/>
    <property type="molecule type" value="Genomic_DNA"/>
</dbReference>
<reference evidence="4 5" key="1">
    <citation type="submission" date="2017-05" db="EMBL/GenBank/DDBJ databases">
        <authorList>
            <person name="Varghese N."/>
            <person name="Submissions S."/>
        </authorList>
    </citation>
    <scope>NUCLEOTIDE SEQUENCE [LARGE SCALE GENOMIC DNA]</scope>
    <source>
        <strain evidence="4 5">DSM 19036</strain>
    </source>
</reference>
<accession>A0A521FL92</accession>
<organism evidence="4 5">
    <name type="scientific">Pedobacter westerhofensis</name>
    <dbReference type="NCBI Taxonomy" id="425512"/>
    <lineage>
        <taxon>Bacteria</taxon>
        <taxon>Pseudomonadati</taxon>
        <taxon>Bacteroidota</taxon>
        <taxon>Sphingobacteriia</taxon>
        <taxon>Sphingobacteriales</taxon>
        <taxon>Sphingobacteriaceae</taxon>
        <taxon>Pedobacter</taxon>
    </lineage>
</organism>
<dbReference type="GO" id="GO:0003677">
    <property type="term" value="F:DNA binding"/>
    <property type="evidence" value="ECO:0007669"/>
    <property type="project" value="UniProtKB-UniRule"/>
</dbReference>
<dbReference type="AlphaFoldDB" id="A0A521FL92"/>
<dbReference type="InterPro" id="IPR036271">
    <property type="entry name" value="Tet_transcr_reg_TetR-rel_C_sf"/>
</dbReference>
<keyword evidence="5" id="KW-1185">Reference proteome</keyword>
<evidence type="ECO:0000256" key="2">
    <source>
        <dbReference type="PROSITE-ProRule" id="PRU00335"/>
    </source>
</evidence>
<dbReference type="Pfam" id="PF00440">
    <property type="entry name" value="TetR_N"/>
    <property type="match status" value="1"/>
</dbReference>
<dbReference type="SUPFAM" id="SSF48498">
    <property type="entry name" value="Tetracyclin repressor-like, C-terminal domain"/>
    <property type="match status" value="1"/>
</dbReference>
<evidence type="ECO:0000256" key="1">
    <source>
        <dbReference type="ARBA" id="ARBA00023125"/>
    </source>
</evidence>
<evidence type="ECO:0000313" key="4">
    <source>
        <dbReference type="EMBL" id="SMO96899.1"/>
    </source>
</evidence>
<feature type="domain" description="HTH tetR-type" evidence="3">
    <location>
        <begin position="22"/>
        <end position="82"/>
    </location>
</feature>
<dbReference type="PANTHER" id="PTHR30328:SF54">
    <property type="entry name" value="HTH-TYPE TRANSCRIPTIONAL REPRESSOR SCO4008"/>
    <property type="match status" value="1"/>
</dbReference>
<dbReference type="PRINTS" id="PR00455">
    <property type="entry name" value="HTHTETR"/>
</dbReference>
<keyword evidence="1 2" id="KW-0238">DNA-binding</keyword>
<dbReference type="PROSITE" id="PS50977">
    <property type="entry name" value="HTH_TETR_2"/>
    <property type="match status" value="1"/>
</dbReference>
<feature type="DNA-binding region" description="H-T-H motif" evidence="2">
    <location>
        <begin position="45"/>
        <end position="64"/>
    </location>
</feature>
<dbReference type="PANTHER" id="PTHR30328">
    <property type="entry name" value="TRANSCRIPTIONAL REPRESSOR"/>
    <property type="match status" value="1"/>
</dbReference>
<dbReference type="Proteomes" id="UP000320300">
    <property type="component" value="Unassembled WGS sequence"/>
</dbReference>
<name>A0A521FL92_9SPHI</name>
<proteinExistence type="predicted"/>
<dbReference type="InterPro" id="IPR023772">
    <property type="entry name" value="DNA-bd_HTH_TetR-type_CS"/>
</dbReference>
<dbReference type="InterPro" id="IPR001647">
    <property type="entry name" value="HTH_TetR"/>
</dbReference>
<sequence length="224" mass="26019">MREICISKHELKMTFPEEVLINDKKATLLKVSEELFATYGFDGTSTRMIAEQSGINIAMINYYFGSKELLYTAIFENRLIYIIEEIDRIGQLDIGPAEKLELYLRGYIRRIQNNQGFYRMESRQLTMVEQPPIVTLLETSRNKAFLLIHNIITRGILQNVFQHIDIEVFALNIIYLLPTVFTRPPALFAQLGFSTNDHRQSNSLENRIIQFLMASLIIKKIPQL</sequence>
<evidence type="ECO:0000259" key="3">
    <source>
        <dbReference type="PROSITE" id="PS50977"/>
    </source>
</evidence>
<gene>
    <name evidence="4" type="ORF">SAMN06265348_113170</name>
</gene>
<dbReference type="PROSITE" id="PS01081">
    <property type="entry name" value="HTH_TETR_1"/>
    <property type="match status" value="1"/>
</dbReference>
<dbReference type="InterPro" id="IPR009057">
    <property type="entry name" value="Homeodomain-like_sf"/>
</dbReference>
<dbReference type="Gene3D" id="1.10.357.10">
    <property type="entry name" value="Tetracycline Repressor, domain 2"/>
    <property type="match status" value="1"/>
</dbReference>
<protein>
    <submittedName>
        <fullName evidence="4">Transcriptional regulator, TetR family</fullName>
    </submittedName>
</protein>
<dbReference type="SUPFAM" id="SSF46689">
    <property type="entry name" value="Homeodomain-like"/>
    <property type="match status" value="1"/>
</dbReference>
<evidence type="ECO:0000313" key="5">
    <source>
        <dbReference type="Proteomes" id="UP000320300"/>
    </source>
</evidence>
<dbReference type="InterPro" id="IPR050109">
    <property type="entry name" value="HTH-type_TetR-like_transc_reg"/>
</dbReference>